<dbReference type="Pfam" id="PF01890">
    <property type="entry name" value="CbiG_C"/>
    <property type="match status" value="1"/>
</dbReference>
<dbReference type="EMBL" id="LOHZ01000023">
    <property type="protein sequence ID" value="KYO67023.1"/>
    <property type="molecule type" value="Genomic_DNA"/>
</dbReference>
<dbReference type="Pfam" id="PF11760">
    <property type="entry name" value="CbiG_N"/>
    <property type="match status" value="1"/>
</dbReference>
<dbReference type="InterPro" id="IPR002750">
    <property type="entry name" value="CobE/GbiG_C"/>
</dbReference>
<dbReference type="OrthoDB" id="9781023at2"/>
<comment type="caution">
    <text evidence="4">The sequence shown here is derived from an EMBL/GenBank/DDBJ whole genome shotgun (WGS) entry which is preliminary data.</text>
</comment>
<dbReference type="SUPFAM" id="SSF159672">
    <property type="entry name" value="CbiG N-terminal domain-like"/>
    <property type="match status" value="1"/>
</dbReference>
<evidence type="ECO:0000313" key="4">
    <source>
        <dbReference type="EMBL" id="KYO67023.1"/>
    </source>
</evidence>
<name>A0A162MRM7_9FIRM</name>
<dbReference type="PANTHER" id="PTHR37477">
    <property type="entry name" value="COBALT-PRECORRIN-5A HYDROLASE"/>
    <property type="match status" value="1"/>
</dbReference>
<reference evidence="4 5" key="1">
    <citation type="submission" date="2015-12" db="EMBL/GenBank/DDBJ databases">
        <title>Draft genome of Thermovenabulum gondwanense isolated from a red thermophilic microbial mat colonisisng an outflow channel of a bore well.</title>
        <authorList>
            <person name="Patel B.K."/>
        </authorList>
    </citation>
    <scope>NUCLEOTIDE SEQUENCE [LARGE SCALE GENOMIC DNA]</scope>
    <source>
        <strain evidence="4 5">R270</strain>
    </source>
</reference>
<dbReference type="PATRIC" id="fig|520767.4.peg.930"/>
<dbReference type="Pfam" id="PF11761">
    <property type="entry name" value="CbiG_mid"/>
    <property type="match status" value="1"/>
</dbReference>
<keyword evidence="4" id="KW-0378">Hydrolase</keyword>
<dbReference type="AlphaFoldDB" id="A0A162MRM7"/>
<keyword evidence="5" id="KW-1185">Reference proteome</keyword>
<dbReference type="NCBIfam" id="NF004466">
    <property type="entry name" value="PRK05788.1-4"/>
    <property type="match status" value="1"/>
</dbReference>
<dbReference type="Gene3D" id="3.30.420.180">
    <property type="entry name" value="CobE/GbiG C-terminal domain"/>
    <property type="match status" value="1"/>
</dbReference>
<gene>
    <name evidence="4" type="primary">cbiG</name>
    <name evidence="4" type="ORF">ATZ99_08400</name>
</gene>
<evidence type="ECO:0000313" key="5">
    <source>
        <dbReference type="Proteomes" id="UP000075737"/>
    </source>
</evidence>
<evidence type="ECO:0000259" key="2">
    <source>
        <dbReference type="Pfam" id="PF11760"/>
    </source>
</evidence>
<evidence type="ECO:0000259" key="3">
    <source>
        <dbReference type="Pfam" id="PF11761"/>
    </source>
</evidence>
<dbReference type="SUPFAM" id="SSF159664">
    <property type="entry name" value="CobE/GbiG C-terminal domain-like"/>
    <property type="match status" value="1"/>
</dbReference>
<organism evidence="4 5">
    <name type="scientific">Thermovenabulum gondwanense</name>
    <dbReference type="NCBI Taxonomy" id="520767"/>
    <lineage>
        <taxon>Bacteria</taxon>
        <taxon>Bacillati</taxon>
        <taxon>Bacillota</taxon>
        <taxon>Clostridia</taxon>
        <taxon>Thermosediminibacterales</taxon>
        <taxon>Thermosediminibacteraceae</taxon>
        <taxon>Thermovenabulum</taxon>
    </lineage>
</organism>
<dbReference type="Gene3D" id="3.40.50.11220">
    <property type="match status" value="1"/>
</dbReference>
<dbReference type="STRING" id="520767.ATZ99_08400"/>
<dbReference type="InterPro" id="IPR021745">
    <property type="entry name" value="CbiG_mid"/>
</dbReference>
<dbReference type="InterPro" id="IPR038029">
    <property type="entry name" value="GbiG_N_sf"/>
</dbReference>
<feature type="domain" description="CobE/GbiG C-terminal" evidence="1">
    <location>
        <begin position="200"/>
        <end position="314"/>
    </location>
</feature>
<dbReference type="PANTHER" id="PTHR37477:SF1">
    <property type="entry name" value="COBALT-PRECORRIN-5A HYDROLASE"/>
    <property type="match status" value="1"/>
</dbReference>
<sequence length="321" mass="36580">MIACFYFTEDGEKIAFKIRGHFQDVKIYKKENYKENLKAVFENFDKIIFISAAGIAVRLIAPYIRDKWNDPAVVVVDDMGRYVISLLSGHFGGANEFAVKVAEVLNAIPVITTASDSRGFESIDLFAKKRNFVIENPEDVKVITSLMLQKRKIAVFSDIGPVEINYPCLTREGEGFIYITCKDKFDKKYPSCVLRPKVLNVGIGCKRGTYKKQIEEAINRVFLENNLSVKCIKIMATVDLKRDERGLIEFAEEKNIPLRFFSRDEIMKVQERFRKSEFVYKSLGVYSVAEPCAFLLSPEIIVRKTAVNGVTLSVSREVFDV</sequence>
<dbReference type="InterPro" id="IPR052553">
    <property type="entry name" value="CbiG_hydrolase"/>
</dbReference>
<dbReference type="EC" id="3.7.1.12" evidence="4"/>
<feature type="domain" description="Cobalamin biosynthesis central region" evidence="3">
    <location>
        <begin position="122"/>
        <end position="196"/>
    </location>
</feature>
<dbReference type="GO" id="GO:0043779">
    <property type="term" value="F:cobalt-precorrin-5A acetaldehyde-lyase activity"/>
    <property type="evidence" value="ECO:0007669"/>
    <property type="project" value="UniProtKB-EC"/>
</dbReference>
<dbReference type="GO" id="GO:0009236">
    <property type="term" value="P:cobalamin biosynthetic process"/>
    <property type="evidence" value="ECO:0007669"/>
    <property type="project" value="InterPro"/>
</dbReference>
<evidence type="ECO:0000259" key="1">
    <source>
        <dbReference type="Pfam" id="PF01890"/>
    </source>
</evidence>
<dbReference type="Proteomes" id="UP000075737">
    <property type="component" value="Unassembled WGS sequence"/>
</dbReference>
<protein>
    <submittedName>
        <fullName evidence="4">Cobalt-precorrin-5A hydrolase</fullName>
        <ecNumber evidence="4">3.7.1.12</ecNumber>
    </submittedName>
</protein>
<proteinExistence type="predicted"/>
<dbReference type="InterPro" id="IPR021744">
    <property type="entry name" value="CbiG_N"/>
</dbReference>
<accession>A0A162MRM7</accession>
<dbReference type="RefSeq" id="WP_068747993.1">
    <property type="nucleotide sequence ID" value="NZ_LOHZ01000023.1"/>
</dbReference>
<feature type="domain" description="Cobalamin synthesis G N-terminal" evidence="2">
    <location>
        <begin position="37"/>
        <end position="116"/>
    </location>
</feature>
<dbReference type="InterPro" id="IPR036518">
    <property type="entry name" value="CobE/GbiG_C_sf"/>
</dbReference>